<comment type="similarity">
    <text evidence="1">Belongs to the nematode transthyretin-like family.</text>
</comment>
<evidence type="ECO:0000256" key="1">
    <source>
        <dbReference type="ARBA" id="ARBA00010112"/>
    </source>
</evidence>
<dbReference type="PANTHER" id="PTHR21700:SF117">
    <property type="entry name" value="TRANSTHYRETIN-LIKE PROTEIN 33"/>
    <property type="match status" value="1"/>
</dbReference>
<proteinExistence type="inferred from homology"/>
<dbReference type="InterPro" id="IPR001534">
    <property type="entry name" value="Transthyretin-like"/>
</dbReference>
<dbReference type="PANTHER" id="PTHR21700">
    <property type="entry name" value="TRANSTHYRETIN-LIKE FAMILY PROTEIN-RELATED"/>
    <property type="match status" value="1"/>
</dbReference>
<evidence type="ECO:0000313" key="3">
    <source>
        <dbReference type="Proteomes" id="UP000887566"/>
    </source>
</evidence>
<dbReference type="GO" id="GO:0009986">
    <property type="term" value="C:cell surface"/>
    <property type="evidence" value="ECO:0007669"/>
    <property type="project" value="InterPro"/>
</dbReference>
<feature type="chain" id="PRO_5037457901" evidence="2">
    <location>
        <begin position="19"/>
        <end position="139"/>
    </location>
</feature>
<name>A0A914XUN5_9BILA</name>
<evidence type="ECO:0000313" key="4">
    <source>
        <dbReference type="WBParaSite" id="PSAMB.scaffold975size51301.g10348.t1"/>
    </source>
</evidence>
<keyword evidence="3" id="KW-1185">Reference proteome</keyword>
<dbReference type="AlphaFoldDB" id="A0A914XUN5"/>
<dbReference type="InterPro" id="IPR038479">
    <property type="entry name" value="Transthyretin-like_sf"/>
</dbReference>
<evidence type="ECO:0000256" key="2">
    <source>
        <dbReference type="SAM" id="SignalP"/>
    </source>
</evidence>
<dbReference type="Proteomes" id="UP000887566">
    <property type="component" value="Unplaced"/>
</dbReference>
<reference evidence="4" key="1">
    <citation type="submission" date="2022-11" db="UniProtKB">
        <authorList>
            <consortium name="WormBaseParasite"/>
        </authorList>
    </citation>
    <scope>IDENTIFICATION</scope>
</reference>
<protein>
    <submittedName>
        <fullName evidence="4">Uncharacterized protein</fullName>
    </submittedName>
</protein>
<keyword evidence="2" id="KW-0732">Signal</keyword>
<feature type="signal peptide" evidence="2">
    <location>
        <begin position="1"/>
        <end position="18"/>
    </location>
</feature>
<dbReference type="WBParaSite" id="PSAMB.scaffold975size51301.g10348.t1">
    <property type="protein sequence ID" value="PSAMB.scaffold975size51301.g10348.t1"/>
    <property type="gene ID" value="PSAMB.scaffold975size51301.g10348"/>
</dbReference>
<sequence>MQPLFILVICALCAFAEGVFLQSVGVRGVLMCGNKPLANTRVKLWDEDDGPDPDEELAATYTDAQGRFNVSGGTHETSSIDPRLKIYHDCDDWLFCQRKIKLVIPKRYVNQGNAVSKWFDAGVMNMELVFQDEERDCGN</sequence>
<dbReference type="Gene3D" id="2.60.40.3330">
    <property type="match status" value="1"/>
</dbReference>
<accession>A0A914XUN5</accession>
<dbReference type="Pfam" id="PF01060">
    <property type="entry name" value="TTR-52"/>
    <property type="match status" value="1"/>
</dbReference>
<organism evidence="3 4">
    <name type="scientific">Plectus sambesii</name>
    <dbReference type="NCBI Taxonomy" id="2011161"/>
    <lineage>
        <taxon>Eukaryota</taxon>
        <taxon>Metazoa</taxon>
        <taxon>Ecdysozoa</taxon>
        <taxon>Nematoda</taxon>
        <taxon>Chromadorea</taxon>
        <taxon>Plectida</taxon>
        <taxon>Plectina</taxon>
        <taxon>Plectoidea</taxon>
        <taxon>Plectidae</taxon>
        <taxon>Plectus</taxon>
    </lineage>
</organism>